<keyword evidence="3" id="KW-0472">Membrane</keyword>
<evidence type="ECO:0000256" key="1">
    <source>
        <dbReference type="ARBA" id="ARBA00012528"/>
    </source>
</evidence>
<dbReference type="GO" id="GO:0005886">
    <property type="term" value="C:plasma membrane"/>
    <property type="evidence" value="ECO:0007669"/>
    <property type="project" value="TreeGrafter"/>
</dbReference>
<comment type="catalytic activity">
    <reaction evidence="2">
        <text>2 GTP = 3',3'-c-di-GMP + 2 diphosphate</text>
        <dbReference type="Rhea" id="RHEA:24898"/>
        <dbReference type="ChEBI" id="CHEBI:33019"/>
        <dbReference type="ChEBI" id="CHEBI:37565"/>
        <dbReference type="ChEBI" id="CHEBI:58805"/>
        <dbReference type="EC" id="2.7.7.65"/>
    </reaction>
</comment>
<comment type="caution">
    <text evidence="5">The sequence shown here is derived from an EMBL/GenBank/DDBJ whole genome shotgun (WGS) entry which is preliminary data.</text>
</comment>
<reference evidence="5 6" key="1">
    <citation type="submission" date="2017-09" db="EMBL/GenBank/DDBJ databases">
        <title>Depth-based differentiation of microbial function through sediment-hosted aquifers and enrichment of novel symbionts in the deep terrestrial subsurface.</title>
        <authorList>
            <person name="Probst A.J."/>
            <person name="Ladd B."/>
            <person name="Jarett J.K."/>
            <person name="Geller-Mcgrath D.E."/>
            <person name="Sieber C.M."/>
            <person name="Emerson J.B."/>
            <person name="Anantharaman K."/>
            <person name="Thomas B.C."/>
            <person name="Malmstrom R."/>
            <person name="Stieglmeier M."/>
            <person name="Klingl A."/>
            <person name="Woyke T."/>
            <person name="Ryan C.M."/>
            <person name="Banfield J.F."/>
        </authorList>
    </citation>
    <scope>NUCLEOTIDE SEQUENCE [LARGE SCALE GENOMIC DNA]</scope>
    <source>
        <strain evidence="5">CG07_land_8_20_14_0_80_42_15</strain>
    </source>
</reference>
<evidence type="ECO:0000259" key="4">
    <source>
        <dbReference type="PROSITE" id="PS50887"/>
    </source>
</evidence>
<accession>A0A2J0KXK2</accession>
<organism evidence="5 6">
    <name type="scientific">Candidatus Aquitaenariimonas noxiae</name>
    <dbReference type="NCBI Taxonomy" id="1974741"/>
    <lineage>
        <taxon>Bacteria</taxon>
        <taxon>Pseudomonadati</taxon>
        <taxon>Candidatus Omnitrophota</taxon>
        <taxon>Candidatus Aquitaenariimonas</taxon>
    </lineage>
</organism>
<dbReference type="GO" id="GO:0052621">
    <property type="term" value="F:diguanylate cyclase activity"/>
    <property type="evidence" value="ECO:0007669"/>
    <property type="project" value="UniProtKB-EC"/>
</dbReference>
<dbReference type="Pfam" id="PF00990">
    <property type="entry name" value="GGDEF"/>
    <property type="match status" value="1"/>
</dbReference>
<dbReference type="CDD" id="cd01949">
    <property type="entry name" value="GGDEF"/>
    <property type="match status" value="1"/>
</dbReference>
<gene>
    <name evidence="5" type="ORF">COS99_07370</name>
</gene>
<feature type="transmembrane region" description="Helical" evidence="3">
    <location>
        <begin position="21"/>
        <end position="47"/>
    </location>
</feature>
<protein>
    <recommendedName>
        <fullName evidence="1">diguanylate cyclase</fullName>
        <ecNumber evidence="1">2.7.7.65</ecNumber>
    </recommendedName>
</protein>
<feature type="transmembrane region" description="Helical" evidence="3">
    <location>
        <begin position="53"/>
        <end position="74"/>
    </location>
</feature>
<sequence>MLGGKLNKRKQNYSKKRGLPLKLVFIISISILIGDAFIEELLFLFFPTIPDKYVPFIDALLLITLLLPVLYFYLYRPIITQLEETKRAEEVLRTLALFDELTGLYNRRGFMSLSDQFLRLSNRTKRGLILVFADVDNMKQINDTFGHAEGDRALICTARVLQNTFRGSDVIGRVGGG</sequence>
<keyword evidence="3" id="KW-1133">Transmembrane helix</keyword>
<dbReference type="EC" id="2.7.7.65" evidence="1"/>
<dbReference type="Gene3D" id="3.30.70.270">
    <property type="match status" value="1"/>
</dbReference>
<dbReference type="PANTHER" id="PTHR45138">
    <property type="entry name" value="REGULATORY COMPONENTS OF SENSORY TRANSDUCTION SYSTEM"/>
    <property type="match status" value="1"/>
</dbReference>
<proteinExistence type="predicted"/>
<dbReference type="Proteomes" id="UP000230052">
    <property type="component" value="Unassembled WGS sequence"/>
</dbReference>
<dbReference type="AlphaFoldDB" id="A0A2J0KXK2"/>
<keyword evidence="3" id="KW-0812">Transmembrane</keyword>
<dbReference type="InterPro" id="IPR029787">
    <property type="entry name" value="Nucleotide_cyclase"/>
</dbReference>
<evidence type="ECO:0000256" key="2">
    <source>
        <dbReference type="ARBA" id="ARBA00034247"/>
    </source>
</evidence>
<dbReference type="EMBL" id="PEWV01000071">
    <property type="protein sequence ID" value="PIU41150.1"/>
    <property type="molecule type" value="Genomic_DNA"/>
</dbReference>
<dbReference type="GO" id="GO:0043709">
    <property type="term" value="P:cell adhesion involved in single-species biofilm formation"/>
    <property type="evidence" value="ECO:0007669"/>
    <property type="project" value="TreeGrafter"/>
</dbReference>
<evidence type="ECO:0000256" key="3">
    <source>
        <dbReference type="SAM" id="Phobius"/>
    </source>
</evidence>
<dbReference type="GO" id="GO:1902201">
    <property type="term" value="P:negative regulation of bacterial-type flagellum-dependent cell motility"/>
    <property type="evidence" value="ECO:0007669"/>
    <property type="project" value="TreeGrafter"/>
</dbReference>
<dbReference type="PROSITE" id="PS50887">
    <property type="entry name" value="GGDEF"/>
    <property type="match status" value="1"/>
</dbReference>
<dbReference type="InterPro" id="IPR043128">
    <property type="entry name" value="Rev_trsase/Diguanyl_cyclase"/>
</dbReference>
<evidence type="ECO:0000313" key="5">
    <source>
        <dbReference type="EMBL" id="PIU41150.1"/>
    </source>
</evidence>
<dbReference type="SMART" id="SM00267">
    <property type="entry name" value="GGDEF"/>
    <property type="match status" value="1"/>
</dbReference>
<evidence type="ECO:0000313" key="6">
    <source>
        <dbReference type="Proteomes" id="UP000230052"/>
    </source>
</evidence>
<dbReference type="InterPro" id="IPR000160">
    <property type="entry name" value="GGDEF_dom"/>
</dbReference>
<dbReference type="NCBIfam" id="TIGR00254">
    <property type="entry name" value="GGDEF"/>
    <property type="match status" value="1"/>
</dbReference>
<dbReference type="InterPro" id="IPR050469">
    <property type="entry name" value="Diguanylate_Cyclase"/>
</dbReference>
<dbReference type="SUPFAM" id="SSF55073">
    <property type="entry name" value="Nucleotide cyclase"/>
    <property type="match status" value="1"/>
</dbReference>
<feature type="domain" description="GGDEF" evidence="4">
    <location>
        <begin position="126"/>
        <end position="177"/>
    </location>
</feature>
<dbReference type="PANTHER" id="PTHR45138:SF9">
    <property type="entry name" value="DIGUANYLATE CYCLASE DGCM-RELATED"/>
    <property type="match status" value="1"/>
</dbReference>
<name>A0A2J0KXK2_9BACT</name>